<reference evidence="1" key="1">
    <citation type="submission" date="2018-02" db="EMBL/GenBank/DDBJ databases">
        <title>The genomes of Aspergillus section Nigri reveals drivers in fungal speciation.</title>
        <authorList>
            <consortium name="DOE Joint Genome Institute"/>
            <person name="Vesth T.C."/>
            <person name="Nybo J."/>
            <person name="Theobald S."/>
            <person name="Brandl J."/>
            <person name="Frisvad J.C."/>
            <person name="Nielsen K.F."/>
            <person name="Lyhne E.K."/>
            <person name="Kogle M.E."/>
            <person name="Kuo A."/>
            <person name="Riley R."/>
            <person name="Clum A."/>
            <person name="Nolan M."/>
            <person name="Lipzen A."/>
            <person name="Salamov A."/>
            <person name="Henrissat B."/>
            <person name="Wiebenga A."/>
            <person name="De vries R.P."/>
            <person name="Grigoriev I.V."/>
            <person name="Mortensen U.H."/>
            <person name="Andersen M.R."/>
            <person name="Baker S.E."/>
        </authorList>
    </citation>
    <scope>NUCLEOTIDE SEQUENCE</scope>
    <source>
        <strain evidence="1">CBS 621.78</strain>
    </source>
</reference>
<evidence type="ECO:0000313" key="2">
    <source>
        <dbReference type="Proteomes" id="UP000249057"/>
    </source>
</evidence>
<protein>
    <submittedName>
        <fullName evidence="1">Cytochrome P450 oxidoreductase GliC</fullName>
    </submittedName>
</protein>
<sequence length="540" mass="61078">MELLMLFGLIAFPIFLVATCFQRAATENTLPNRLISWVIDVYLRVRFPIKSADGQTTIPGCRYVYPNGQGNMAKFYQDQSVQWREQFGAIYRIWNGMRPEVIVGCPEDIKAIFHDSGQHLKAQDMNAGWLAGALMGQCLGLVNQDRWARMRAAMAEPFHQRTAPSYIGLMEKRVQQALDAIEAQKLQSPPQPDGTPAASFVVDPAQELLYLPFFILGDILYGAMDEAMERELRELAELRDALWKQAMGGGLARYAIGRYLPAPRRQRQLHEFHARWKAFNDGAVHRATATHHPDAPIVALYRAVADGQLSETELLHTLDELVFVNLDVTVGNFSWNPVFLAAHAAVQREVVAEIRQARRRRDDDGDGGGGGGWKGYLASSSTLLQAAILESARLKPMASFAVPQACPTDRLVGGFVIPAHTEIVVDTEALNVHNPVWGADRYDYRPRRFLDKSPVAWRYHFWRFGFGPRQCLGRHVVDLLLKILLAQIVERYELLPAWTESEKPAGEKMEYRSWEKNPDVWMNLAMQPIAWKKRAVESEL</sequence>
<dbReference type="EMBL" id="KZ825350">
    <property type="protein sequence ID" value="RAH44844.1"/>
    <property type="molecule type" value="Genomic_DNA"/>
</dbReference>
<organism evidence="1 2">
    <name type="scientific">Aspergillus brunneoviolaceus CBS 621.78</name>
    <dbReference type="NCBI Taxonomy" id="1450534"/>
    <lineage>
        <taxon>Eukaryota</taxon>
        <taxon>Fungi</taxon>
        <taxon>Dikarya</taxon>
        <taxon>Ascomycota</taxon>
        <taxon>Pezizomycotina</taxon>
        <taxon>Eurotiomycetes</taxon>
        <taxon>Eurotiomycetidae</taxon>
        <taxon>Eurotiales</taxon>
        <taxon>Aspergillaceae</taxon>
        <taxon>Aspergillus</taxon>
        <taxon>Aspergillus subgen. Circumdati</taxon>
    </lineage>
</organism>
<gene>
    <name evidence="1" type="ORF">BO95DRAFT_415683</name>
</gene>
<accession>A0ACD1G6I0</accession>
<name>A0ACD1G6I0_9EURO</name>
<keyword evidence="2" id="KW-1185">Reference proteome</keyword>
<evidence type="ECO:0000313" key="1">
    <source>
        <dbReference type="EMBL" id="RAH44844.1"/>
    </source>
</evidence>
<dbReference type="Proteomes" id="UP000249057">
    <property type="component" value="Unassembled WGS sequence"/>
</dbReference>
<proteinExistence type="predicted"/>